<protein>
    <recommendedName>
        <fullName evidence="1">DUF7791 domain-containing protein</fullName>
    </recommendedName>
</protein>
<dbReference type="EMBL" id="ML119958">
    <property type="protein sequence ID" value="RPA71206.1"/>
    <property type="molecule type" value="Genomic_DNA"/>
</dbReference>
<dbReference type="AlphaFoldDB" id="A0A3N4HD72"/>
<gene>
    <name evidence="2" type="ORF">BJ508DRAFT_336269</name>
</gene>
<dbReference type="STRING" id="1160509.A0A3N4HD72"/>
<dbReference type="Pfam" id="PF25053">
    <property type="entry name" value="DUF7791"/>
    <property type="match status" value="1"/>
</dbReference>
<dbReference type="InterPro" id="IPR056693">
    <property type="entry name" value="DUF7791"/>
</dbReference>
<proteinExistence type="predicted"/>
<feature type="domain" description="DUF7791" evidence="1">
    <location>
        <begin position="125"/>
        <end position="214"/>
    </location>
</feature>
<dbReference type="Proteomes" id="UP000275078">
    <property type="component" value="Unassembled WGS sequence"/>
</dbReference>
<evidence type="ECO:0000259" key="1">
    <source>
        <dbReference type="Pfam" id="PF25053"/>
    </source>
</evidence>
<name>A0A3N4HD72_ASCIM</name>
<keyword evidence="3" id="KW-1185">Reference proteome</keyword>
<reference evidence="2 3" key="1">
    <citation type="journal article" date="2018" name="Nat. Ecol. Evol.">
        <title>Pezizomycetes genomes reveal the molecular basis of ectomycorrhizal truffle lifestyle.</title>
        <authorList>
            <person name="Murat C."/>
            <person name="Payen T."/>
            <person name="Noel B."/>
            <person name="Kuo A."/>
            <person name="Morin E."/>
            <person name="Chen J."/>
            <person name="Kohler A."/>
            <person name="Krizsan K."/>
            <person name="Balestrini R."/>
            <person name="Da Silva C."/>
            <person name="Montanini B."/>
            <person name="Hainaut M."/>
            <person name="Levati E."/>
            <person name="Barry K.W."/>
            <person name="Belfiori B."/>
            <person name="Cichocki N."/>
            <person name="Clum A."/>
            <person name="Dockter R.B."/>
            <person name="Fauchery L."/>
            <person name="Guy J."/>
            <person name="Iotti M."/>
            <person name="Le Tacon F."/>
            <person name="Lindquist E.A."/>
            <person name="Lipzen A."/>
            <person name="Malagnac F."/>
            <person name="Mello A."/>
            <person name="Molinier V."/>
            <person name="Miyauchi S."/>
            <person name="Poulain J."/>
            <person name="Riccioni C."/>
            <person name="Rubini A."/>
            <person name="Sitrit Y."/>
            <person name="Splivallo R."/>
            <person name="Traeger S."/>
            <person name="Wang M."/>
            <person name="Zifcakova L."/>
            <person name="Wipf D."/>
            <person name="Zambonelli A."/>
            <person name="Paolocci F."/>
            <person name="Nowrousian M."/>
            <person name="Ottonello S."/>
            <person name="Baldrian P."/>
            <person name="Spatafora J.W."/>
            <person name="Henrissat B."/>
            <person name="Nagy L.G."/>
            <person name="Aury J.M."/>
            <person name="Wincker P."/>
            <person name="Grigoriev I.V."/>
            <person name="Bonfante P."/>
            <person name="Martin F.M."/>
        </authorList>
    </citation>
    <scope>NUCLEOTIDE SEQUENCE [LARGE SCALE GENOMIC DNA]</scope>
    <source>
        <strain evidence="2 3">RN42</strain>
    </source>
</reference>
<dbReference type="PANTHER" id="PTHR10039:SF5">
    <property type="entry name" value="NACHT DOMAIN-CONTAINING PROTEIN"/>
    <property type="match status" value="1"/>
</dbReference>
<evidence type="ECO:0000313" key="2">
    <source>
        <dbReference type="EMBL" id="RPA71206.1"/>
    </source>
</evidence>
<evidence type="ECO:0000313" key="3">
    <source>
        <dbReference type="Proteomes" id="UP000275078"/>
    </source>
</evidence>
<organism evidence="2 3">
    <name type="scientific">Ascobolus immersus RN42</name>
    <dbReference type="NCBI Taxonomy" id="1160509"/>
    <lineage>
        <taxon>Eukaryota</taxon>
        <taxon>Fungi</taxon>
        <taxon>Dikarya</taxon>
        <taxon>Ascomycota</taxon>
        <taxon>Pezizomycotina</taxon>
        <taxon>Pezizomycetes</taxon>
        <taxon>Pezizales</taxon>
        <taxon>Ascobolaceae</taxon>
        <taxon>Ascobolus</taxon>
    </lineage>
</organism>
<accession>A0A3N4HD72</accession>
<sequence>MEDFTRDDMELYVLGYSKECISDFRENKDAWEGLAKELSVKAEGIWLWTTLVVKSILGRVRRGEGLGTALSILKEYPQGLDALYGRIMNFPVYAADVRFFLVGLADPIEAAANDWNRAPKDTDLDELPVIRNRLHNRCKDFLEIFAPNHVDHELIKKSYPENHVYWARVTFVHRSARDFLEAEHKTALRQHAGEGFSSRLGGMAMMIASLKFNEYSASSFGNNFDHVGTRRVMYEWLNGKVENFFRCASTIDDILRTELSTLTGTANPTNGRVGTTDVRRLGKFFYNHSSTTGRMVEQYLKLIHQLEELLFSPKRAHWSEDRRPHVID</sequence>
<dbReference type="OrthoDB" id="443402at2759"/>
<dbReference type="PANTHER" id="PTHR10039">
    <property type="entry name" value="AMELOGENIN"/>
    <property type="match status" value="1"/>
</dbReference>